<accession>A0A6H5I9R6</accession>
<feature type="non-terminal residue" evidence="2">
    <location>
        <position position="1"/>
    </location>
</feature>
<dbReference type="AlphaFoldDB" id="A0A6H5I9R6"/>
<sequence>LRSEYCRRCAGGIRMVIEISPFPSNSSEASPNSPLGWRNSISLYPTLRGRAMCPPQLSHTRTRRRKTSRSGKTQYEPAKRPTNNSRQRPRNRRNETTPGPTRGSSLTSSLKARLSCKRVLITALKLPTS</sequence>
<organism evidence="2 3">
    <name type="scientific">Trichogramma brassicae</name>
    <dbReference type="NCBI Taxonomy" id="86971"/>
    <lineage>
        <taxon>Eukaryota</taxon>
        <taxon>Metazoa</taxon>
        <taxon>Ecdysozoa</taxon>
        <taxon>Arthropoda</taxon>
        <taxon>Hexapoda</taxon>
        <taxon>Insecta</taxon>
        <taxon>Pterygota</taxon>
        <taxon>Neoptera</taxon>
        <taxon>Endopterygota</taxon>
        <taxon>Hymenoptera</taxon>
        <taxon>Apocrita</taxon>
        <taxon>Proctotrupomorpha</taxon>
        <taxon>Chalcidoidea</taxon>
        <taxon>Trichogrammatidae</taxon>
        <taxon>Trichogramma</taxon>
    </lineage>
</organism>
<keyword evidence="3" id="KW-1185">Reference proteome</keyword>
<name>A0A6H5I9R6_9HYME</name>
<evidence type="ECO:0000256" key="1">
    <source>
        <dbReference type="SAM" id="MobiDB-lite"/>
    </source>
</evidence>
<protein>
    <submittedName>
        <fullName evidence="2">Uncharacterized protein</fullName>
    </submittedName>
</protein>
<proteinExistence type="predicted"/>
<evidence type="ECO:0000313" key="2">
    <source>
        <dbReference type="EMBL" id="CAB0034125.1"/>
    </source>
</evidence>
<evidence type="ECO:0000313" key="3">
    <source>
        <dbReference type="Proteomes" id="UP000479190"/>
    </source>
</evidence>
<dbReference type="Proteomes" id="UP000479190">
    <property type="component" value="Unassembled WGS sequence"/>
</dbReference>
<gene>
    <name evidence="2" type="ORF">TBRA_LOCUS6023</name>
</gene>
<feature type="region of interest" description="Disordered" evidence="1">
    <location>
        <begin position="48"/>
        <end position="111"/>
    </location>
</feature>
<dbReference type="EMBL" id="CADCXV010000733">
    <property type="protein sequence ID" value="CAB0034125.1"/>
    <property type="molecule type" value="Genomic_DNA"/>
</dbReference>
<feature type="compositionally biased region" description="Basic residues" evidence="1">
    <location>
        <begin position="60"/>
        <end position="69"/>
    </location>
</feature>
<reference evidence="2 3" key="1">
    <citation type="submission" date="2020-02" db="EMBL/GenBank/DDBJ databases">
        <authorList>
            <person name="Ferguson B K."/>
        </authorList>
    </citation>
    <scope>NUCLEOTIDE SEQUENCE [LARGE SCALE GENOMIC DNA]</scope>
</reference>